<protein>
    <recommendedName>
        <fullName evidence="9">Maintenance of telomere capping protein 6</fullName>
    </recommendedName>
</protein>
<dbReference type="RefSeq" id="XP_020050078.1">
    <property type="nucleotide sequence ID" value="XM_020191196.1"/>
</dbReference>
<organism evidence="12 13">
    <name type="scientific">Ascoidea rubescens DSM 1968</name>
    <dbReference type="NCBI Taxonomy" id="1344418"/>
    <lineage>
        <taxon>Eukaryota</taxon>
        <taxon>Fungi</taxon>
        <taxon>Dikarya</taxon>
        <taxon>Ascomycota</taxon>
        <taxon>Saccharomycotina</taxon>
        <taxon>Saccharomycetes</taxon>
        <taxon>Ascoideaceae</taxon>
        <taxon>Ascoidea</taxon>
    </lineage>
</organism>
<evidence type="ECO:0000256" key="8">
    <source>
        <dbReference type="ARBA" id="ARBA00038159"/>
    </source>
</evidence>
<dbReference type="Proteomes" id="UP000095038">
    <property type="component" value="Unassembled WGS sequence"/>
</dbReference>
<evidence type="ECO:0000256" key="4">
    <source>
        <dbReference type="ARBA" id="ARBA00022989"/>
    </source>
</evidence>
<evidence type="ECO:0000256" key="10">
    <source>
        <dbReference type="SAM" id="Phobius"/>
    </source>
</evidence>
<dbReference type="InterPro" id="IPR051008">
    <property type="entry name" value="Telomere_Capping_Maintenance"/>
</dbReference>
<dbReference type="PANTHER" id="PTHR35518:SF2">
    <property type="entry name" value="MAINTENANCE OF TELOMERE CAPPING PROTEIN 6"/>
    <property type="match status" value="1"/>
</dbReference>
<dbReference type="OrthoDB" id="5573651at2759"/>
<proteinExistence type="inferred from homology"/>
<reference evidence="13" key="1">
    <citation type="submission" date="2016-05" db="EMBL/GenBank/DDBJ databases">
        <title>Comparative genomics of biotechnologically important yeasts.</title>
        <authorList>
            <consortium name="DOE Joint Genome Institute"/>
            <person name="Riley R."/>
            <person name="Haridas S."/>
            <person name="Wolfe K.H."/>
            <person name="Lopes M.R."/>
            <person name="Hittinger C.T."/>
            <person name="Goker M."/>
            <person name="Salamov A."/>
            <person name="Wisecaver J."/>
            <person name="Long T.M."/>
            <person name="Aerts A.L."/>
            <person name="Barry K."/>
            <person name="Choi C."/>
            <person name="Clum A."/>
            <person name="Coughlan A.Y."/>
            <person name="Deshpande S."/>
            <person name="Douglass A.P."/>
            <person name="Hanson S.J."/>
            <person name="Klenk H.-P."/>
            <person name="Labutti K."/>
            <person name="Lapidus A."/>
            <person name="Lindquist E."/>
            <person name="Lipzen A."/>
            <person name="Meier-Kolthoff J.P."/>
            <person name="Ohm R.A."/>
            <person name="Otillar R.P."/>
            <person name="Pangilinan J."/>
            <person name="Peng Y."/>
            <person name="Rokas A."/>
            <person name="Rosa C.A."/>
            <person name="Scheuner C."/>
            <person name="Sibirny A.A."/>
            <person name="Slot J.C."/>
            <person name="Stielow J.B."/>
            <person name="Sun H."/>
            <person name="Kurtzman C.P."/>
            <person name="Blackwell M."/>
            <person name="Grigoriev I.V."/>
            <person name="Jeffries T.W."/>
        </authorList>
    </citation>
    <scope>NUCLEOTIDE SEQUENCE [LARGE SCALE GENOMIC DNA]</scope>
    <source>
        <strain evidence="13">DSM 1968</strain>
    </source>
</reference>
<evidence type="ECO:0000259" key="11">
    <source>
        <dbReference type="Pfam" id="PF25506"/>
    </source>
</evidence>
<evidence type="ECO:0000256" key="6">
    <source>
        <dbReference type="ARBA" id="ARBA00023180"/>
    </source>
</evidence>
<dbReference type="PANTHER" id="PTHR35518">
    <property type="entry name" value="MAINTENANCE OF TELOMOERE CAPPING"/>
    <property type="match status" value="1"/>
</dbReference>
<feature type="domain" description="MTC6 partial TIM-barrel" evidence="11">
    <location>
        <begin position="14"/>
        <end position="195"/>
    </location>
</feature>
<gene>
    <name evidence="12" type="ORF">ASCRUDRAFT_5709</name>
</gene>
<evidence type="ECO:0000256" key="2">
    <source>
        <dbReference type="ARBA" id="ARBA00022692"/>
    </source>
</evidence>
<evidence type="ECO:0000256" key="1">
    <source>
        <dbReference type="ARBA" id="ARBA00004479"/>
    </source>
</evidence>
<dbReference type="AlphaFoldDB" id="A0A1D2VQ83"/>
<comment type="function">
    <text evidence="7">May be involved in telomere capping.</text>
</comment>
<comment type="similarity">
    <text evidence="8">Belongs to the MTC6 family.</text>
</comment>
<evidence type="ECO:0000313" key="13">
    <source>
        <dbReference type="Proteomes" id="UP000095038"/>
    </source>
</evidence>
<evidence type="ECO:0000256" key="5">
    <source>
        <dbReference type="ARBA" id="ARBA00023136"/>
    </source>
</evidence>
<comment type="subcellular location">
    <subcellularLocation>
        <location evidence="1">Membrane</location>
        <topology evidence="1">Single-pass type I membrane protein</topology>
    </subcellularLocation>
</comment>
<evidence type="ECO:0000256" key="7">
    <source>
        <dbReference type="ARBA" id="ARBA00037703"/>
    </source>
</evidence>
<dbReference type="EMBL" id="KV454475">
    <property type="protein sequence ID" value="ODV63771.1"/>
    <property type="molecule type" value="Genomic_DNA"/>
</dbReference>
<keyword evidence="5 10" id="KW-0472">Membrane</keyword>
<sequence length="520" mass="60819">MTQLYSSLNITKELTVEETIAIISQRDLSRELTINITPYVGVNVSNPEIISTKDDLIQKLDGGYSILYLDIFWNDSSRNWQLANEQYLDLDDFFDAVNMYLKDSNYEIAKNSIILIFKLQQDSINLNINRRIKNLSTKLRSIFDYRLYSIDDYRRVDFYEYPTVDTFLFEDDKRVIPIVLSNATSSDYVFVNTSLIDWNIILYDGTNISEFTEIYERDHSIIINNPSINWTEVIVNTIWTWRTDQPFSSRYLKELLQNELLSDVFDYIYNSDDFVNDLNEDNGYIDNSANGNGNGNGSNSTVAYNCTISTDFGWFVDNCYNKHHVLCGKNISSLDNNDIDWRVSESKVSYFNCNEQCEIEFGEEYKNLVPRLPSQQKYIKENLSYKWIHNDTTTTNTTNITTTSNSDDSGYSYFNESGNRIKYYEQFENSFWVDFNSLDVEDCWVRGGAKAKCPYFLDEIKDNRNFNLMMSIFSIVLGFVIGLLIFIIKMQKHLPIQNNRKRWKKTISKYSENEYEGVPA</sequence>
<keyword evidence="4 10" id="KW-1133">Transmembrane helix</keyword>
<dbReference type="Pfam" id="PF25506">
    <property type="entry name" value="TIM-barrel_MTC6"/>
    <property type="match status" value="1"/>
</dbReference>
<evidence type="ECO:0000256" key="3">
    <source>
        <dbReference type="ARBA" id="ARBA00022729"/>
    </source>
</evidence>
<accession>A0A1D2VQ83</accession>
<keyword evidence="13" id="KW-1185">Reference proteome</keyword>
<keyword evidence="3" id="KW-0732">Signal</keyword>
<keyword evidence="2 10" id="KW-0812">Transmembrane</keyword>
<dbReference type="GeneID" id="30964832"/>
<dbReference type="GO" id="GO:0016020">
    <property type="term" value="C:membrane"/>
    <property type="evidence" value="ECO:0007669"/>
    <property type="project" value="UniProtKB-SubCell"/>
</dbReference>
<dbReference type="InterPro" id="IPR057530">
    <property type="entry name" value="TIM-barrel_MTC6"/>
</dbReference>
<evidence type="ECO:0000313" key="12">
    <source>
        <dbReference type="EMBL" id="ODV63771.1"/>
    </source>
</evidence>
<feature type="transmembrane region" description="Helical" evidence="10">
    <location>
        <begin position="468"/>
        <end position="488"/>
    </location>
</feature>
<dbReference type="STRING" id="1344418.A0A1D2VQ83"/>
<dbReference type="InParanoid" id="A0A1D2VQ83"/>
<evidence type="ECO:0000256" key="9">
    <source>
        <dbReference type="ARBA" id="ARBA00039865"/>
    </source>
</evidence>
<dbReference type="FunCoup" id="A0A1D2VQ83">
    <property type="interactions" value="7"/>
</dbReference>
<keyword evidence="6" id="KW-0325">Glycoprotein</keyword>
<name>A0A1D2VQ83_9ASCO</name>